<dbReference type="EMBL" id="CM037628">
    <property type="protein sequence ID" value="KAH7997069.1"/>
    <property type="molecule type" value="Genomic_DNA"/>
</dbReference>
<organism evidence="1 2">
    <name type="scientific">Sphaerodactylus townsendi</name>
    <dbReference type="NCBI Taxonomy" id="933632"/>
    <lineage>
        <taxon>Eukaryota</taxon>
        <taxon>Metazoa</taxon>
        <taxon>Chordata</taxon>
        <taxon>Craniata</taxon>
        <taxon>Vertebrata</taxon>
        <taxon>Euteleostomi</taxon>
        <taxon>Lepidosauria</taxon>
        <taxon>Squamata</taxon>
        <taxon>Bifurcata</taxon>
        <taxon>Gekkota</taxon>
        <taxon>Sphaerodactylidae</taxon>
        <taxon>Sphaerodactylus</taxon>
    </lineage>
</organism>
<keyword evidence="2" id="KW-1185">Reference proteome</keyword>
<comment type="caution">
    <text evidence="1">The sequence shown here is derived from an EMBL/GenBank/DDBJ whole genome shotgun (WGS) entry which is preliminary data.</text>
</comment>
<evidence type="ECO:0000313" key="2">
    <source>
        <dbReference type="Proteomes" id="UP000827872"/>
    </source>
</evidence>
<protein>
    <submittedName>
        <fullName evidence="1">Uncharacterized protein</fullName>
    </submittedName>
</protein>
<evidence type="ECO:0000313" key="1">
    <source>
        <dbReference type="EMBL" id="KAH7997069.1"/>
    </source>
</evidence>
<accession>A0ACB8EXE9</accession>
<gene>
    <name evidence="1" type="ORF">K3G42_013116</name>
</gene>
<reference evidence="1" key="1">
    <citation type="submission" date="2021-08" db="EMBL/GenBank/DDBJ databases">
        <title>The first chromosome-level gecko genome reveals the dynamic sex chromosomes of Neotropical dwarf geckos (Sphaerodactylidae: Sphaerodactylus).</title>
        <authorList>
            <person name="Pinto B.J."/>
            <person name="Keating S.E."/>
            <person name="Gamble T."/>
        </authorList>
    </citation>
    <scope>NUCLEOTIDE SEQUENCE</scope>
    <source>
        <strain evidence="1">TG3544</strain>
    </source>
</reference>
<name>A0ACB8EXE9_9SAUR</name>
<sequence>MPAQRADPKARSLLVVCAVFLHVVSPRPDLPAAAVSINQTFNLARHMQLNSTVLVHTYLIHQGSPFSDPDFGAQRIGYEGVPSADMPFLTWCNLSDYDRLSQNYKAYKKFFEFLVLVRNDQMELNSDKEDLVEMLKTTQLHIRGLINNLTSIMEALEFPVARTEDTLTLQATGTNNFEKKVRGYVVCLKYKEWIDRTVKDFARLAKKFPLPSFSP</sequence>
<dbReference type="Proteomes" id="UP000827872">
    <property type="component" value="Linkage Group LG15"/>
</dbReference>
<proteinExistence type="predicted"/>